<protein>
    <submittedName>
        <fullName evidence="1">Uncharacterized protein</fullName>
    </submittedName>
</protein>
<comment type="caution">
    <text evidence="1">The sequence shown here is derived from an EMBL/GenBank/DDBJ whole genome shotgun (WGS) entry which is preliminary data.</text>
</comment>
<dbReference type="EMBL" id="QSID01000003">
    <property type="protein sequence ID" value="RHC66970.1"/>
    <property type="molecule type" value="Genomic_DNA"/>
</dbReference>
<gene>
    <name evidence="1" type="ORF">DW833_03785</name>
</gene>
<dbReference type="Proteomes" id="UP000284621">
    <property type="component" value="Unassembled WGS sequence"/>
</dbReference>
<proteinExistence type="predicted"/>
<organism evidence="1 2">
    <name type="scientific">Anaerobutyricum hallii</name>
    <dbReference type="NCBI Taxonomy" id="39488"/>
    <lineage>
        <taxon>Bacteria</taxon>
        <taxon>Bacillati</taxon>
        <taxon>Bacillota</taxon>
        <taxon>Clostridia</taxon>
        <taxon>Lachnospirales</taxon>
        <taxon>Lachnospiraceae</taxon>
        <taxon>Anaerobutyricum</taxon>
    </lineage>
</organism>
<evidence type="ECO:0000313" key="2">
    <source>
        <dbReference type="Proteomes" id="UP000284621"/>
    </source>
</evidence>
<sequence length="72" mass="8398">MVKMDYRKIKKALETLSDMCDEITRDSYADSPCMDCPCGNLNGDCMIRKDSPNRWCIQDNQNDQDEIKRTMV</sequence>
<accession>A0A414B843</accession>
<dbReference type="AlphaFoldDB" id="A0A414B843"/>
<dbReference type="RefSeq" id="WP_118380624.1">
    <property type="nucleotide sequence ID" value="NZ_CABJFJ010000003.1"/>
</dbReference>
<evidence type="ECO:0000313" key="1">
    <source>
        <dbReference type="EMBL" id="RHC66970.1"/>
    </source>
</evidence>
<reference evidence="1 2" key="1">
    <citation type="submission" date="2018-08" db="EMBL/GenBank/DDBJ databases">
        <title>A genome reference for cultivated species of the human gut microbiota.</title>
        <authorList>
            <person name="Zou Y."/>
            <person name="Xue W."/>
            <person name="Luo G."/>
        </authorList>
    </citation>
    <scope>NUCLEOTIDE SEQUENCE [LARGE SCALE GENOMIC DNA]</scope>
    <source>
        <strain evidence="1 2">AM34-3LB</strain>
    </source>
</reference>
<keyword evidence="2" id="KW-1185">Reference proteome</keyword>
<name>A0A414B843_9FIRM</name>